<evidence type="ECO:0000313" key="3">
    <source>
        <dbReference type="Proteomes" id="UP000266934"/>
    </source>
</evidence>
<dbReference type="InterPro" id="IPR011604">
    <property type="entry name" value="PDDEXK-like_dom_sf"/>
</dbReference>
<organism evidence="2 3">
    <name type="scientific">Blastochloris tepida</name>
    <dbReference type="NCBI Taxonomy" id="2233851"/>
    <lineage>
        <taxon>Bacteria</taxon>
        <taxon>Pseudomonadati</taxon>
        <taxon>Pseudomonadota</taxon>
        <taxon>Alphaproteobacteria</taxon>
        <taxon>Hyphomicrobiales</taxon>
        <taxon>Blastochloridaceae</taxon>
        <taxon>Blastochloris</taxon>
    </lineage>
</organism>
<feature type="domain" description="Putative exodeoxyribonuclease 8 PDDEXK-like" evidence="1">
    <location>
        <begin position="99"/>
        <end position="281"/>
    </location>
</feature>
<dbReference type="Pfam" id="PF12684">
    <property type="entry name" value="DUF3799"/>
    <property type="match status" value="1"/>
</dbReference>
<dbReference type="RefSeq" id="WP_126398727.1">
    <property type="nucleotide sequence ID" value="NZ_AP018907.1"/>
</dbReference>
<proteinExistence type="predicted"/>
<evidence type="ECO:0000313" key="2">
    <source>
        <dbReference type="EMBL" id="BBF92674.1"/>
    </source>
</evidence>
<dbReference type="Proteomes" id="UP000266934">
    <property type="component" value="Chromosome"/>
</dbReference>
<evidence type="ECO:0000259" key="1">
    <source>
        <dbReference type="Pfam" id="PF12684"/>
    </source>
</evidence>
<dbReference type="OrthoDB" id="3292504at2"/>
<dbReference type="EMBL" id="AP018907">
    <property type="protein sequence ID" value="BBF92674.1"/>
    <property type="molecule type" value="Genomic_DNA"/>
</dbReference>
<dbReference type="KEGG" id="blag:BLTE_13590"/>
<dbReference type="Gene3D" id="3.90.320.10">
    <property type="match status" value="1"/>
</dbReference>
<reference evidence="2 3" key="1">
    <citation type="submission" date="2018-08" db="EMBL/GenBank/DDBJ databases">
        <title>Complete genome sequencing of Blastochloris tepida GI.</title>
        <authorList>
            <person name="Tsukatani Y."/>
            <person name="Mori H."/>
        </authorList>
    </citation>
    <scope>NUCLEOTIDE SEQUENCE [LARGE SCALE GENOMIC DNA]</scope>
    <source>
        <strain evidence="2 3">GI</strain>
    </source>
</reference>
<keyword evidence="3" id="KW-1185">Reference proteome</keyword>
<dbReference type="InterPro" id="IPR024432">
    <property type="entry name" value="Put_RecE_PDDEXK-like_dom"/>
</dbReference>
<dbReference type="AlphaFoldDB" id="A0A348FZE1"/>
<protein>
    <recommendedName>
        <fullName evidence="1">Putative exodeoxyribonuclease 8 PDDEXK-like domain-containing protein</fullName>
    </recommendedName>
</protein>
<gene>
    <name evidence="2" type="ORF">BLTE_13590</name>
</gene>
<name>A0A348FZE1_9HYPH</name>
<sequence length="327" mass="36390">MLPTIEFLERGHVGAPGLYQMPAEAYYEDPCPEPSLTQSIVKTLLSRSPAHAWIEHPRLNPKFERPDPTQYDVGIVAHRLMIGLGRDIIILREYENWMKSAAKEARAQAAKEGILAVLGKDFDRAERMVNAAKETIARAAVHDPALDGLFDPERGNGEVVAVTNSGGVWRRGSLDWLSNDLLTIADYKTTGMSAAPHVMSKRIIDAGYDIQSPYYISLLDELHREGVGRRRFIFVVQEDEPPFALTFIELCETAQTVGREKIETAKAIWCGCLKAGDWPAYPLHVQRPDYPAWAAAQWMLRAATDNTLVVPSPDRQAAIDIRTLSAG</sequence>
<accession>A0A348FZE1</accession>